<sequence>MRHAQSFDRSRWEFKGQIAPPAIREKYVGQTVSPALLKGANPTLYTWSV</sequence>
<protein>
    <submittedName>
        <fullName evidence="1">Uncharacterized protein</fullName>
    </submittedName>
</protein>
<evidence type="ECO:0000313" key="2">
    <source>
        <dbReference type="Proteomes" id="UP000006177"/>
    </source>
</evidence>
<dbReference type="AlphaFoldDB" id="J9Z7B5"/>
<dbReference type="Proteomes" id="UP000006177">
    <property type="component" value="Chromosome"/>
</dbReference>
<accession>J9Z7B5</accession>
<gene>
    <name evidence="1" type="ordered locus">LFML04_0025</name>
</gene>
<dbReference type="PATRIC" id="fig|1048260.3.peg.26"/>
<evidence type="ECO:0000313" key="1">
    <source>
        <dbReference type="EMBL" id="AFS52279.1"/>
    </source>
</evidence>
<dbReference type="KEGG" id="lfi:LFML04_0025"/>
<name>J9Z7B5_LEPFM</name>
<dbReference type="EMBL" id="CP002919">
    <property type="protein sequence ID" value="AFS52279.1"/>
    <property type="molecule type" value="Genomic_DNA"/>
</dbReference>
<reference evidence="1 2" key="1">
    <citation type="journal article" date="2011" name="J. Microbiol.">
        <title>Complete genome of Leptospirillum ferriphilum ML-04 provides insight into its physiology and environmental adaptation.</title>
        <authorList>
            <person name="Mi S."/>
            <person name="Song J."/>
            <person name="Lin J."/>
            <person name="Che Y."/>
            <person name="Zheng H."/>
            <person name="Lin J."/>
        </authorList>
    </citation>
    <scope>NUCLEOTIDE SEQUENCE [LARGE SCALE GENOMIC DNA]</scope>
    <source>
        <strain evidence="1 2">ML-04</strain>
    </source>
</reference>
<dbReference type="HOGENOM" id="CLU_3137235_0_0_0"/>
<proteinExistence type="predicted"/>
<organism evidence="1 2">
    <name type="scientific">Leptospirillum ferriphilum (strain ML-04)</name>
    <dbReference type="NCBI Taxonomy" id="1048260"/>
    <lineage>
        <taxon>Bacteria</taxon>
        <taxon>Pseudomonadati</taxon>
        <taxon>Nitrospirota</taxon>
        <taxon>Nitrospiria</taxon>
        <taxon>Nitrospirales</taxon>
        <taxon>Nitrospiraceae</taxon>
        <taxon>Leptospirillum</taxon>
    </lineage>
</organism>
<dbReference type="STRING" id="1048260.LFML04_0025"/>